<dbReference type="AlphaFoldDB" id="A0A2W5AMF6"/>
<reference evidence="2 3" key="1">
    <citation type="submission" date="2017-08" db="EMBL/GenBank/DDBJ databases">
        <title>Infants hospitalized years apart are colonized by the same room-sourced microbial strains.</title>
        <authorList>
            <person name="Brooks B."/>
            <person name="Olm M.R."/>
            <person name="Firek B.A."/>
            <person name="Baker R."/>
            <person name="Thomas B.C."/>
            <person name="Morowitz M.J."/>
            <person name="Banfield J.F."/>
        </authorList>
    </citation>
    <scope>NUCLEOTIDE SEQUENCE [LARGE SCALE GENOMIC DNA]</scope>
    <source>
        <strain evidence="2">S2_018_000_R3_119</strain>
    </source>
</reference>
<sequence>MNEWAEDERYNPFNRPRPRPDEETLRRIAEVRAYLAGFNDPVSDYGAMRMGLERVNVTADPQSILAYSELDPELGVTIREDTYVPSVLAHELRHVGLAALDVDGRIPEPIQRDVPPAPGVRAAVNEEDLIETLDELTNLSTVPDERGFFGRLFLDPPAPVNRAMAYAGQIGALAENPMLARSYGFASADDAVRAILDPRYDERYGGYRREPLLDPADPVAYQARRDEMERRARVLQRAAVGVLDW</sequence>
<evidence type="ECO:0000313" key="3">
    <source>
        <dbReference type="Proteomes" id="UP000249555"/>
    </source>
</evidence>
<evidence type="ECO:0000256" key="1">
    <source>
        <dbReference type="SAM" id="MobiDB-lite"/>
    </source>
</evidence>
<evidence type="ECO:0000313" key="2">
    <source>
        <dbReference type="EMBL" id="PZO72275.1"/>
    </source>
</evidence>
<dbReference type="Proteomes" id="UP000249555">
    <property type="component" value="Unassembled WGS sequence"/>
</dbReference>
<comment type="caution">
    <text evidence="2">The sequence shown here is derived from an EMBL/GenBank/DDBJ whole genome shotgun (WGS) entry which is preliminary data.</text>
</comment>
<proteinExistence type="predicted"/>
<gene>
    <name evidence="2" type="ORF">DI640_12940</name>
</gene>
<dbReference type="EMBL" id="QFMX01000013">
    <property type="protein sequence ID" value="PZO72275.1"/>
    <property type="molecule type" value="Genomic_DNA"/>
</dbReference>
<organism evidence="2 3">
    <name type="scientific">Sphingomonas taxi</name>
    <dbReference type="NCBI Taxonomy" id="1549858"/>
    <lineage>
        <taxon>Bacteria</taxon>
        <taxon>Pseudomonadati</taxon>
        <taxon>Pseudomonadota</taxon>
        <taxon>Alphaproteobacteria</taxon>
        <taxon>Sphingomonadales</taxon>
        <taxon>Sphingomonadaceae</taxon>
        <taxon>Sphingomonas</taxon>
    </lineage>
</organism>
<accession>A0A2W5AMF6</accession>
<feature type="region of interest" description="Disordered" evidence="1">
    <location>
        <begin position="1"/>
        <end position="20"/>
    </location>
</feature>
<protein>
    <submittedName>
        <fullName evidence="2">Uncharacterized protein</fullName>
    </submittedName>
</protein>
<name>A0A2W5AMF6_9SPHN</name>